<proteinExistence type="predicted"/>
<protein>
    <submittedName>
        <fullName evidence="1">Uncharacterized protein</fullName>
    </submittedName>
</protein>
<dbReference type="EMBL" id="GGEC01069842">
    <property type="protein sequence ID" value="MBX50326.1"/>
    <property type="molecule type" value="Transcribed_RNA"/>
</dbReference>
<evidence type="ECO:0000313" key="1">
    <source>
        <dbReference type="EMBL" id="MBX50326.1"/>
    </source>
</evidence>
<reference evidence="1" key="1">
    <citation type="submission" date="2018-02" db="EMBL/GenBank/DDBJ databases">
        <title>Rhizophora mucronata_Transcriptome.</title>
        <authorList>
            <person name="Meera S.P."/>
            <person name="Sreeshan A."/>
            <person name="Augustine A."/>
        </authorList>
    </citation>
    <scope>NUCLEOTIDE SEQUENCE</scope>
    <source>
        <tissue evidence="1">Leaf</tissue>
    </source>
</reference>
<organism evidence="1">
    <name type="scientific">Rhizophora mucronata</name>
    <name type="common">Asiatic mangrove</name>
    <dbReference type="NCBI Taxonomy" id="61149"/>
    <lineage>
        <taxon>Eukaryota</taxon>
        <taxon>Viridiplantae</taxon>
        <taxon>Streptophyta</taxon>
        <taxon>Embryophyta</taxon>
        <taxon>Tracheophyta</taxon>
        <taxon>Spermatophyta</taxon>
        <taxon>Magnoliopsida</taxon>
        <taxon>eudicotyledons</taxon>
        <taxon>Gunneridae</taxon>
        <taxon>Pentapetalae</taxon>
        <taxon>rosids</taxon>
        <taxon>fabids</taxon>
        <taxon>Malpighiales</taxon>
        <taxon>Rhizophoraceae</taxon>
        <taxon>Rhizophora</taxon>
    </lineage>
</organism>
<dbReference type="AlphaFoldDB" id="A0A2P2P6E3"/>
<sequence>MPLLFPFFHPPLKDQKQSCEVLCFFRGKGEDRLSYRNVTRMLNPKTETSLRKRYRQVT</sequence>
<name>A0A2P2P6E3_RHIMU</name>
<accession>A0A2P2P6E3</accession>